<protein>
    <submittedName>
        <fullName evidence="2">Uncharacterized protein</fullName>
    </submittedName>
</protein>
<name>A0A2N9ICW7_FAGSY</name>
<feature type="transmembrane region" description="Helical" evidence="1">
    <location>
        <begin position="73"/>
        <end position="94"/>
    </location>
</feature>
<organism evidence="2">
    <name type="scientific">Fagus sylvatica</name>
    <name type="common">Beechnut</name>
    <dbReference type="NCBI Taxonomy" id="28930"/>
    <lineage>
        <taxon>Eukaryota</taxon>
        <taxon>Viridiplantae</taxon>
        <taxon>Streptophyta</taxon>
        <taxon>Embryophyta</taxon>
        <taxon>Tracheophyta</taxon>
        <taxon>Spermatophyta</taxon>
        <taxon>Magnoliopsida</taxon>
        <taxon>eudicotyledons</taxon>
        <taxon>Gunneridae</taxon>
        <taxon>Pentapetalae</taxon>
        <taxon>rosids</taxon>
        <taxon>fabids</taxon>
        <taxon>Fagales</taxon>
        <taxon>Fagaceae</taxon>
        <taxon>Fagus</taxon>
    </lineage>
</organism>
<keyword evidence="1" id="KW-1133">Transmembrane helix</keyword>
<evidence type="ECO:0000256" key="1">
    <source>
        <dbReference type="SAM" id="Phobius"/>
    </source>
</evidence>
<keyword evidence="1" id="KW-0472">Membrane</keyword>
<proteinExistence type="predicted"/>
<gene>
    <name evidence="2" type="ORF">FSB_LOCUS49805</name>
</gene>
<accession>A0A2N9ICW7</accession>
<keyword evidence="1" id="KW-0812">Transmembrane</keyword>
<dbReference type="AlphaFoldDB" id="A0A2N9ICW7"/>
<dbReference type="EMBL" id="OIVN01005323">
    <property type="protein sequence ID" value="SPD21923.1"/>
    <property type="molecule type" value="Genomic_DNA"/>
</dbReference>
<sequence>MFQRYAIFDPTKSRNQNKRGNGGFRSPTQSDPWLISGALLMMRHLLICSQWVLDQVVLVVDALVRFNKNVFVGLIFLGPTIGALVSTLLVLMDLELLDGILKPRIYDILSIRFRGDLAWVLRGCGGGLVAATYCRSEPQPMKKPLVGAVVGVTVREAINGFVRGIFESELRHGCGFDLVSDELMICRWWS</sequence>
<reference evidence="2" key="1">
    <citation type="submission" date="2018-02" db="EMBL/GenBank/DDBJ databases">
        <authorList>
            <person name="Cohen D.B."/>
            <person name="Kent A.D."/>
        </authorList>
    </citation>
    <scope>NUCLEOTIDE SEQUENCE</scope>
</reference>
<evidence type="ECO:0000313" key="2">
    <source>
        <dbReference type="EMBL" id="SPD21923.1"/>
    </source>
</evidence>